<evidence type="ECO:0000313" key="3">
    <source>
        <dbReference type="Proteomes" id="UP000520767"/>
    </source>
</evidence>
<name>A0A7W7QG01_9PSEU</name>
<evidence type="ECO:0000256" key="1">
    <source>
        <dbReference type="SAM" id="MobiDB-lite"/>
    </source>
</evidence>
<feature type="compositionally biased region" description="Basic and acidic residues" evidence="1">
    <location>
        <begin position="102"/>
        <end position="113"/>
    </location>
</feature>
<protein>
    <submittedName>
        <fullName evidence="2">Ribosome-associated translation inhibitor RaiA</fullName>
    </submittedName>
</protein>
<dbReference type="InterPro" id="IPR036567">
    <property type="entry name" value="RHF-like"/>
</dbReference>
<dbReference type="EMBL" id="JACHJQ010000017">
    <property type="protein sequence ID" value="MBB4912858.1"/>
    <property type="molecule type" value="Genomic_DNA"/>
</dbReference>
<dbReference type="SUPFAM" id="SSF69754">
    <property type="entry name" value="Ribosome binding protein Y (YfiA homologue)"/>
    <property type="match status" value="1"/>
</dbReference>
<accession>A0A7W7QG01</accession>
<sequence length="131" mass="14722">MNETPDEPNVIADRLHLATGFLASERDWVIGRLGALGSRLRSFPGTEIDLEISLKDRHGTGQRVTLECWISRTPRLHLVSTSTARELAVALNEVRNDLIRQVDDAKTRTEPRNNHARRTPHHVADNSVGEE</sequence>
<organism evidence="2 3">
    <name type="scientific">Actinophytocola algeriensis</name>
    <dbReference type="NCBI Taxonomy" id="1768010"/>
    <lineage>
        <taxon>Bacteria</taxon>
        <taxon>Bacillati</taxon>
        <taxon>Actinomycetota</taxon>
        <taxon>Actinomycetes</taxon>
        <taxon>Pseudonocardiales</taxon>
        <taxon>Pseudonocardiaceae</taxon>
    </lineage>
</organism>
<dbReference type="Proteomes" id="UP000520767">
    <property type="component" value="Unassembled WGS sequence"/>
</dbReference>
<comment type="caution">
    <text evidence="2">The sequence shown here is derived from an EMBL/GenBank/DDBJ whole genome shotgun (WGS) entry which is preliminary data.</text>
</comment>
<dbReference type="AlphaFoldDB" id="A0A7W7QG01"/>
<keyword evidence="3" id="KW-1185">Reference proteome</keyword>
<gene>
    <name evidence="2" type="ORF">FHR82_009132</name>
</gene>
<evidence type="ECO:0000313" key="2">
    <source>
        <dbReference type="EMBL" id="MBB4912858.1"/>
    </source>
</evidence>
<proteinExistence type="predicted"/>
<reference evidence="2 3" key="1">
    <citation type="submission" date="2020-08" db="EMBL/GenBank/DDBJ databases">
        <title>Genomic Encyclopedia of Type Strains, Phase III (KMG-III): the genomes of soil and plant-associated and newly described type strains.</title>
        <authorList>
            <person name="Whitman W."/>
        </authorList>
    </citation>
    <scope>NUCLEOTIDE SEQUENCE [LARGE SCALE GENOMIC DNA]</scope>
    <source>
        <strain evidence="2 3">CECT 8960</strain>
    </source>
</reference>
<dbReference type="RefSeq" id="WP_184816798.1">
    <property type="nucleotide sequence ID" value="NZ_JACHJQ010000017.1"/>
</dbReference>
<feature type="region of interest" description="Disordered" evidence="1">
    <location>
        <begin position="102"/>
        <end position="131"/>
    </location>
</feature>